<gene>
    <name evidence="1" type="ORF">OG515_06415</name>
</gene>
<dbReference type="EMBL" id="CP109019">
    <property type="protein sequence ID" value="WUT81863.1"/>
    <property type="molecule type" value="Genomic_DNA"/>
</dbReference>
<dbReference type="PANTHER" id="PTHR20854">
    <property type="entry name" value="INOSITOL MONOPHOSPHATASE"/>
    <property type="match status" value="1"/>
</dbReference>
<keyword evidence="2" id="KW-1185">Reference proteome</keyword>
<organism evidence="1 2">
    <name type="scientific">Streptomyces melanogenes</name>
    <dbReference type="NCBI Taxonomy" id="67326"/>
    <lineage>
        <taxon>Bacteria</taxon>
        <taxon>Bacillati</taxon>
        <taxon>Actinomycetota</taxon>
        <taxon>Actinomycetes</taxon>
        <taxon>Kitasatosporales</taxon>
        <taxon>Streptomycetaceae</taxon>
        <taxon>Streptomyces</taxon>
    </lineage>
</organism>
<dbReference type="Gene3D" id="3.40.190.80">
    <property type="match status" value="1"/>
</dbReference>
<dbReference type="Gene3D" id="3.30.540.10">
    <property type="entry name" value="Fructose-1,6-Bisphosphatase, subunit A, domain 1"/>
    <property type="match status" value="1"/>
</dbReference>
<dbReference type="SUPFAM" id="SSF56655">
    <property type="entry name" value="Carbohydrate phosphatase"/>
    <property type="match status" value="1"/>
</dbReference>
<protein>
    <submittedName>
        <fullName evidence="1">Inositol monophosphatase</fullName>
    </submittedName>
</protein>
<proteinExistence type="predicted"/>
<name>A0ABZ1XGE5_9ACTN</name>
<evidence type="ECO:0000313" key="2">
    <source>
        <dbReference type="Proteomes" id="UP001432060"/>
    </source>
</evidence>
<reference evidence="1" key="1">
    <citation type="submission" date="2022-10" db="EMBL/GenBank/DDBJ databases">
        <title>The complete genomes of actinobacterial strains from the NBC collection.</title>
        <authorList>
            <person name="Joergensen T.S."/>
            <person name="Alvarez Arevalo M."/>
            <person name="Sterndorff E.B."/>
            <person name="Faurdal D."/>
            <person name="Vuksanovic O."/>
            <person name="Mourched A.-S."/>
            <person name="Charusanti P."/>
            <person name="Shaw S."/>
            <person name="Blin K."/>
            <person name="Weber T."/>
        </authorList>
    </citation>
    <scope>NUCLEOTIDE SEQUENCE</scope>
    <source>
        <strain evidence="1">NBC_00668</strain>
    </source>
</reference>
<sequence length="272" mass="28603">MSYETSYAELLAPMADAAQEVGELLLKAPRPAPVATFEEFRALFLELEAPLIAALRPRLGAIRPGVPWADEMDAVLPERGEVWAVDAIDGAVQFMRDMPQYCVSVTLVRDREPVAAVLHCPPLGETYRAAAGRGATRDGVPIGPSGKRELAAAVVGSSHPPFVGEQPGAAEAWGRSLAAVAPAVAAVRNLGPTSWQIADAAAGRLDAFWQFGRDDGNLLPGALLAREAGALVTDAEGRPWRAGAAAFLAAPPALHARLLPLLAQPSRTGISW</sequence>
<accession>A0ABZ1XGE5</accession>
<dbReference type="Pfam" id="PF00459">
    <property type="entry name" value="Inositol_P"/>
    <property type="match status" value="1"/>
</dbReference>
<dbReference type="InterPro" id="IPR000760">
    <property type="entry name" value="Inositol_monophosphatase-like"/>
</dbReference>
<dbReference type="PANTHER" id="PTHR20854:SF4">
    <property type="entry name" value="INOSITOL-1-MONOPHOSPHATASE-RELATED"/>
    <property type="match status" value="1"/>
</dbReference>
<dbReference type="RefSeq" id="WP_329396509.1">
    <property type="nucleotide sequence ID" value="NZ_CP109019.1"/>
</dbReference>
<evidence type="ECO:0000313" key="1">
    <source>
        <dbReference type="EMBL" id="WUT81863.1"/>
    </source>
</evidence>
<dbReference type="PRINTS" id="PR00377">
    <property type="entry name" value="IMPHPHTASES"/>
</dbReference>
<dbReference type="Proteomes" id="UP001432060">
    <property type="component" value="Chromosome"/>
</dbReference>